<evidence type="ECO:0000256" key="3">
    <source>
        <dbReference type="ARBA" id="ARBA00022840"/>
    </source>
</evidence>
<dbReference type="InterPro" id="IPR014746">
    <property type="entry name" value="Gln_synth/guanido_kin_cat_dom"/>
</dbReference>
<keyword evidence="2 5" id="KW-0547">Nucleotide-binding</keyword>
<keyword evidence="7" id="KW-1185">Reference proteome</keyword>
<dbReference type="RefSeq" id="WP_169325882.1">
    <property type="nucleotide sequence ID" value="NZ_JABCJJ010000039.1"/>
</dbReference>
<accession>A0A7Y0QIQ7</accession>
<evidence type="ECO:0000256" key="1">
    <source>
        <dbReference type="ARBA" id="ARBA00022598"/>
    </source>
</evidence>
<dbReference type="EC" id="6.3.2.2" evidence="5"/>
<dbReference type="HAMAP" id="MF_01609">
    <property type="entry name" value="Glu_cys_ligase_2"/>
    <property type="match status" value="1"/>
</dbReference>
<evidence type="ECO:0000313" key="6">
    <source>
        <dbReference type="EMBL" id="NMR21510.1"/>
    </source>
</evidence>
<comment type="function">
    <text evidence="5">ATP-dependent carboxylate-amine ligase which exhibits weak glutamate--cysteine ligase activity.</text>
</comment>
<keyword evidence="3 5" id="KW-0067">ATP-binding</keyword>
<dbReference type="InterPro" id="IPR011793">
    <property type="entry name" value="YbdK"/>
</dbReference>
<comment type="similarity">
    <text evidence="5">Belongs to the glutamate--cysteine ligase type 2 family. YbdK subfamily.</text>
</comment>
<sequence length="369" mass="39877">MRTVGVEEEFMLVAPDGTPRAVAAAVLQHAGSLEPEVGPGVEPPGGQLEKEFKREQVETSTHPCKDLSALADEIRAGRQRADTSARHAGARVAAIATMPGPVDSTLIRNHRARLIEEEFGQVARDQLTCGCHVHVEVADDDEGIVVLDHLRVWTPVLLALTTNSPFWQGEDTGYASYRSQVWGRWPTAGATPPFGDAATYHRVIDDLLRSGTILDGGMIYFNARLSPRYPTVEVRVADVCLEAEDAVLQAALVRGLAETAVDEAARGVVPVDPRAELLRVATWRAARSGVRGELLSPRTGRPAPAADVVRQLLDHVTPALTRLGDLDRVRARLEVVLARGTGADQQRAWRAEGADADGMVREAVDRTLA</sequence>
<dbReference type="Gene3D" id="3.30.590.20">
    <property type="match status" value="1"/>
</dbReference>
<dbReference type="EMBL" id="JABCJJ010000039">
    <property type="protein sequence ID" value="NMR21510.1"/>
    <property type="molecule type" value="Genomic_DNA"/>
</dbReference>
<dbReference type="InterPro" id="IPR006336">
    <property type="entry name" value="GCS2"/>
</dbReference>
<evidence type="ECO:0000256" key="5">
    <source>
        <dbReference type="HAMAP-Rule" id="MF_01609"/>
    </source>
</evidence>
<evidence type="ECO:0000313" key="7">
    <source>
        <dbReference type="Proteomes" id="UP000562124"/>
    </source>
</evidence>
<organism evidence="6 7">
    <name type="scientific">Cellulomonas fimi</name>
    <dbReference type="NCBI Taxonomy" id="1708"/>
    <lineage>
        <taxon>Bacteria</taxon>
        <taxon>Bacillati</taxon>
        <taxon>Actinomycetota</taxon>
        <taxon>Actinomycetes</taxon>
        <taxon>Micrococcales</taxon>
        <taxon>Cellulomonadaceae</taxon>
        <taxon>Cellulomonas</taxon>
    </lineage>
</organism>
<dbReference type="GO" id="GO:0005524">
    <property type="term" value="F:ATP binding"/>
    <property type="evidence" value="ECO:0007669"/>
    <property type="project" value="UniProtKB-KW"/>
</dbReference>
<protein>
    <recommendedName>
        <fullName evidence="5">Putative glutamate--cysteine ligase 2</fullName>
        <ecNumber evidence="5">6.3.2.2</ecNumber>
    </recommendedName>
    <alternativeName>
        <fullName evidence="5">Gamma-glutamylcysteine synthetase 2</fullName>
        <shortName evidence="5">GCS 2</shortName>
        <shortName evidence="5">Gamma-GCS 2</shortName>
    </alternativeName>
</protein>
<comment type="catalytic activity">
    <reaction evidence="4 5">
        <text>L-cysteine + L-glutamate + ATP = gamma-L-glutamyl-L-cysteine + ADP + phosphate + H(+)</text>
        <dbReference type="Rhea" id="RHEA:13285"/>
        <dbReference type="ChEBI" id="CHEBI:15378"/>
        <dbReference type="ChEBI" id="CHEBI:29985"/>
        <dbReference type="ChEBI" id="CHEBI:30616"/>
        <dbReference type="ChEBI" id="CHEBI:35235"/>
        <dbReference type="ChEBI" id="CHEBI:43474"/>
        <dbReference type="ChEBI" id="CHEBI:58173"/>
        <dbReference type="ChEBI" id="CHEBI:456216"/>
        <dbReference type="EC" id="6.3.2.2"/>
    </reaction>
</comment>
<dbReference type="Proteomes" id="UP000562124">
    <property type="component" value="Unassembled WGS sequence"/>
</dbReference>
<keyword evidence="1 5" id="KW-0436">Ligase</keyword>
<dbReference type="GO" id="GO:0004357">
    <property type="term" value="F:glutamate-cysteine ligase activity"/>
    <property type="evidence" value="ECO:0007669"/>
    <property type="project" value="UniProtKB-EC"/>
</dbReference>
<dbReference type="PANTHER" id="PTHR36510:SF1">
    <property type="entry name" value="GLUTAMATE--CYSTEINE LIGASE 2-RELATED"/>
    <property type="match status" value="1"/>
</dbReference>
<dbReference type="InterPro" id="IPR050141">
    <property type="entry name" value="GCL_type2/YbdK_subfam"/>
</dbReference>
<name>A0A7Y0QIQ7_CELFI</name>
<dbReference type="GO" id="GO:0042398">
    <property type="term" value="P:modified amino acid biosynthetic process"/>
    <property type="evidence" value="ECO:0007669"/>
    <property type="project" value="InterPro"/>
</dbReference>
<dbReference type="Pfam" id="PF04107">
    <property type="entry name" value="GCS2"/>
    <property type="match status" value="1"/>
</dbReference>
<dbReference type="SUPFAM" id="SSF55931">
    <property type="entry name" value="Glutamine synthetase/guanido kinase"/>
    <property type="match status" value="1"/>
</dbReference>
<dbReference type="PANTHER" id="PTHR36510">
    <property type="entry name" value="GLUTAMATE--CYSTEINE LIGASE 2-RELATED"/>
    <property type="match status" value="1"/>
</dbReference>
<dbReference type="NCBIfam" id="NF010041">
    <property type="entry name" value="PRK13517.1-1"/>
    <property type="match status" value="1"/>
</dbReference>
<comment type="caution">
    <text evidence="6">The sequence shown here is derived from an EMBL/GenBank/DDBJ whole genome shotgun (WGS) entry which is preliminary data.</text>
</comment>
<evidence type="ECO:0000256" key="4">
    <source>
        <dbReference type="ARBA" id="ARBA00048819"/>
    </source>
</evidence>
<dbReference type="NCBIfam" id="TIGR02050">
    <property type="entry name" value="gshA_cyan_rel"/>
    <property type="match status" value="1"/>
</dbReference>
<gene>
    <name evidence="6" type="ORF">HIR71_15010</name>
</gene>
<dbReference type="AlphaFoldDB" id="A0A7Y0QIQ7"/>
<reference evidence="6 7" key="1">
    <citation type="submission" date="2020-04" db="EMBL/GenBank/DDBJ databases">
        <title>Sequencing and Assembly of C. fimi.</title>
        <authorList>
            <person name="Ramsey A.R."/>
        </authorList>
    </citation>
    <scope>NUCLEOTIDE SEQUENCE [LARGE SCALE GENOMIC DNA]</scope>
    <source>
        <strain evidence="6 7">SB</strain>
    </source>
</reference>
<proteinExistence type="inferred from homology"/>
<evidence type="ECO:0000256" key="2">
    <source>
        <dbReference type="ARBA" id="ARBA00022741"/>
    </source>
</evidence>